<dbReference type="InterPro" id="IPR029071">
    <property type="entry name" value="Ubiquitin-like_domsf"/>
</dbReference>
<feature type="region of interest" description="Disordered" evidence="1">
    <location>
        <begin position="384"/>
        <end position="427"/>
    </location>
</feature>
<dbReference type="CDD" id="cd17050">
    <property type="entry name" value="Ubl1_ANKUB1"/>
    <property type="match status" value="1"/>
</dbReference>
<accession>K7EAE8</accession>
<reference evidence="3 4" key="1">
    <citation type="journal article" date="2008" name="Nature">
        <title>Genome analysis of the platypus reveals unique signatures of evolution.</title>
        <authorList>
            <person name="Warren W.C."/>
            <person name="Hillier L.W."/>
            <person name="Marshall Graves J.A."/>
            <person name="Birney E."/>
            <person name="Ponting C.P."/>
            <person name="Grutzner F."/>
            <person name="Belov K."/>
            <person name="Miller W."/>
            <person name="Clarke L."/>
            <person name="Chinwalla A.T."/>
            <person name="Yang S.P."/>
            <person name="Heger A."/>
            <person name="Locke D.P."/>
            <person name="Miethke P."/>
            <person name="Waters P.D."/>
            <person name="Veyrunes F."/>
            <person name="Fulton L."/>
            <person name="Fulton B."/>
            <person name="Graves T."/>
            <person name="Wallis J."/>
            <person name="Puente X.S."/>
            <person name="Lopez-Otin C."/>
            <person name="Ordonez G.R."/>
            <person name="Eichler E.E."/>
            <person name="Chen L."/>
            <person name="Cheng Z."/>
            <person name="Deakin J.E."/>
            <person name="Alsop A."/>
            <person name="Thompson K."/>
            <person name="Kirby P."/>
            <person name="Papenfuss A.T."/>
            <person name="Wakefield M.J."/>
            <person name="Olender T."/>
            <person name="Lancet D."/>
            <person name="Huttley G.A."/>
            <person name="Smit A.F."/>
            <person name="Pask A."/>
            <person name="Temple-Smith P."/>
            <person name="Batzer M.A."/>
            <person name="Walker J.A."/>
            <person name="Konkel M.K."/>
            <person name="Harris R.S."/>
            <person name="Whittington C.M."/>
            <person name="Wong E.S."/>
            <person name="Gemmell N.J."/>
            <person name="Buschiazzo E."/>
            <person name="Vargas Jentzsch I.M."/>
            <person name="Merkel A."/>
            <person name="Schmitz J."/>
            <person name="Zemann A."/>
            <person name="Churakov G."/>
            <person name="Kriegs J.O."/>
            <person name="Brosius J."/>
            <person name="Murchison E.P."/>
            <person name="Sachidanandam R."/>
            <person name="Smith C."/>
            <person name="Hannon G.J."/>
            <person name="Tsend-Ayush E."/>
            <person name="McMillan D."/>
            <person name="Attenborough R."/>
            <person name="Rens W."/>
            <person name="Ferguson-Smith M."/>
            <person name="Lefevre C.M."/>
            <person name="Sharp J.A."/>
            <person name="Nicholas K.R."/>
            <person name="Ray D.A."/>
            <person name="Kube M."/>
            <person name="Reinhardt R."/>
            <person name="Pringle T.H."/>
            <person name="Taylor J."/>
            <person name="Jones R.C."/>
            <person name="Nixon B."/>
            <person name="Dacheux J.L."/>
            <person name="Niwa H."/>
            <person name="Sekita Y."/>
            <person name="Huang X."/>
            <person name="Stark A."/>
            <person name="Kheradpour P."/>
            <person name="Kellis M."/>
            <person name="Flicek P."/>
            <person name="Chen Y."/>
            <person name="Webber C."/>
            <person name="Hardison R."/>
            <person name="Nelson J."/>
            <person name="Hallsworth-Pepin K."/>
            <person name="Delehaunty K."/>
            <person name="Markovic C."/>
            <person name="Minx P."/>
            <person name="Feng Y."/>
            <person name="Kremitzki C."/>
            <person name="Mitreva M."/>
            <person name="Glasscock J."/>
            <person name="Wylie T."/>
            <person name="Wohldmann P."/>
            <person name="Thiru P."/>
            <person name="Nhan M.N."/>
            <person name="Pohl C.S."/>
            <person name="Smith S.M."/>
            <person name="Hou S."/>
            <person name="Nefedov M."/>
            <person name="de Jong P.J."/>
            <person name="Renfree M.B."/>
            <person name="Mardis E.R."/>
            <person name="Wilson R.K."/>
        </authorList>
    </citation>
    <scope>NUCLEOTIDE SEQUENCE [LARGE SCALE GENOMIC DNA]</scope>
    <source>
        <strain evidence="3 4">Glennie</strain>
    </source>
</reference>
<dbReference type="SMART" id="SM00248">
    <property type="entry name" value="ANK"/>
    <property type="match status" value="2"/>
</dbReference>
<dbReference type="SUPFAM" id="SSF48403">
    <property type="entry name" value="Ankyrin repeat"/>
    <property type="match status" value="1"/>
</dbReference>
<dbReference type="CTD" id="389161"/>
<dbReference type="Gene3D" id="1.25.40.20">
    <property type="entry name" value="Ankyrin repeat-containing domain"/>
    <property type="match status" value="1"/>
</dbReference>
<dbReference type="SUPFAM" id="SSF54236">
    <property type="entry name" value="Ubiquitin-like"/>
    <property type="match status" value="1"/>
</dbReference>
<evidence type="ECO:0000259" key="2">
    <source>
        <dbReference type="PROSITE" id="PS50053"/>
    </source>
</evidence>
<dbReference type="Proteomes" id="UP000002279">
    <property type="component" value="Chromosome 1"/>
</dbReference>
<reference evidence="3" key="3">
    <citation type="submission" date="2025-09" db="UniProtKB">
        <authorList>
            <consortium name="Ensembl"/>
        </authorList>
    </citation>
    <scope>IDENTIFICATION</scope>
    <source>
        <strain evidence="3">Glennie</strain>
    </source>
</reference>
<organism evidence="3 4">
    <name type="scientific">Ornithorhynchus anatinus</name>
    <name type="common">Duckbill platypus</name>
    <dbReference type="NCBI Taxonomy" id="9258"/>
    <lineage>
        <taxon>Eukaryota</taxon>
        <taxon>Metazoa</taxon>
        <taxon>Chordata</taxon>
        <taxon>Craniata</taxon>
        <taxon>Vertebrata</taxon>
        <taxon>Euteleostomi</taxon>
        <taxon>Mammalia</taxon>
        <taxon>Monotremata</taxon>
        <taxon>Ornithorhynchidae</taxon>
        <taxon>Ornithorhynchus</taxon>
    </lineage>
</organism>
<dbReference type="GeneTree" id="ENSGT00390000007965"/>
<feature type="domain" description="Ubiquitin-like" evidence="2">
    <location>
        <begin position="1"/>
        <end position="82"/>
    </location>
</feature>
<evidence type="ECO:0000256" key="1">
    <source>
        <dbReference type="SAM" id="MobiDB-lite"/>
    </source>
</evidence>
<dbReference type="OMA" id="QGGLTAC"/>
<dbReference type="Ensembl" id="ENSOANT00000039744.2">
    <property type="protein sequence ID" value="ENSOANP00000030505.2"/>
    <property type="gene ID" value="ENSOANG00000030635.2"/>
</dbReference>
<dbReference type="InterPro" id="IPR042788">
    <property type="entry name" value="ANKUB1"/>
</dbReference>
<proteinExistence type="predicted"/>
<evidence type="ECO:0000313" key="3">
    <source>
        <dbReference type="Ensembl" id="ENSOANP00000030505.2"/>
    </source>
</evidence>
<dbReference type="PANTHER" id="PTHR46885">
    <property type="entry name" value="PROTEIN ANKUB1"/>
    <property type="match status" value="1"/>
</dbReference>
<dbReference type="InParanoid" id="K7EAE8"/>
<dbReference type="RefSeq" id="XP_028908382.1">
    <property type="nucleotide sequence ID" value="XM_029052549.2"/>
</dbReference>
<dbReference type="Pfam" id="PF00023">
    <property type="entry name" value="Ank"/>
    <property type="match status" value="1"/>
</dbReference>
<gene>
    <name evidence="3" type="primary">ANKUB1</name>
</gene>
<dbReference type="InterPro" id="IPR000626">
    <property type="entry name" value="Ubiquitin-like_dom"/>
</dbReference>
<dbReference type="KEGG" id="oaa:100076413"/>
<feature type="compositionally biased region" description="Basic and acidic residues" evidence="1">
    <location>
        <begin position="395"/>
        <end position="404"/>
    </location>
</feature>
<protein>
    <submittedName>
        <fullName evidence="3">Ankyrin repeat and ubiquitin domain containing 1</fullName>
    </submittedName>
</protein>
<sequence length="539" mass="60588">MRIFVAFEGVFESFDVSAEDTVQTLKLMIKDYFHVPLCEDKQGRKYLELIYAGAVLKNSWVLADVGVTTCSTLKCIVKEEDKPVLYVYNAATQETIPIMGNIHLVGKKVAYLKTLISQLSGFPVSVFCLRTPRGREMYDCNTLRDYQADVGTTLRLDVWDGWKEFLAGCLLGRKLEAQRYLSEEEPVLNYQKRVALYIAAFYGHVELTEWLLKQGARPDEAVGVHPYREWCHETHHPDVIKCPVHAAAEKGQLLILKTFVNRSVLCLECRNAEGQIPLALAIKNKRKDCVLYLVAKMWSVVSFSKISVPMRIYIRLKRWLLGAQSRILTWKRPSGSRVFRARVGDVVLVDGFTEPRMTSRGKQKAVSPVGLQASELPRILGQTQSRRVGKPWGASRRDPREETLRLPPVEKGPKMPELQRGQARSKKKKADFTNGIENMSFESVPLPPVSTTGYSQAPLYSASRNAALFLSSSLKSFSEHSGKTPRENAIYCLAVASAFKKKGWLQQLAIARILAKRSVSNPTAGRSLTINQNPLGPEL</sequence>
<dbReference type="InterPro" id="IPR002110">
    <property type="entry name" value="Ankyrin_rpt"/>
</dbReference>
<dbReference type="Bgee" id="ENSOANG00000030635">
    <property type="expression patterns" value="Expressed in liver and 4 other cell types or tissues"/>
</dbReference>
<reference evidence="3" key="2">
    <citation type="submission" date="2025-08" db="UniProtKB">
        <authorList>
            <consortium name="Ensembl"/>
        </authorList>
    </citation>
    <scope>IDENTIFICATION</scope>
    <source>
        <strain evidence="3">Glennie</strain>
    </source>
</reference>
<dbReference type="GeneID" id="100076413"/>
<dbReference type="PROSITE" id="PS50053">
    <property type="entry name" value="UBIQUITIN_2"/>
    <property type="match status" value="1"/>
</dbReference>
<dbReference type="Gene3D" id="3.10.20.90">
    <property type="entry name" value="Phosphatidylinositol 3-kinase Catalytic Subunit, Chain A, domain 1"/>
    <property type="match status" value="1"/>
</dbReference>
<dbReference type="AlphaFoldDB" id="K7EAE8"/>
<dbReference type="eggNOG" id="ENOG502QPYP">
    <property type="taxonomic scope" value="Eukaryota"/>
</dbReference>
<dbReference type="CDD" id="cd17051">
    <property type="entry name" value="Ubl2_ANKUB1"/>
    <property type="match status" value="1"/>
</dbReference>
<dbReference type="OrthoDB" id="8856820at2759"/>
<name>K7EAE8_ORNAN</name>
<evidence type="ECO:0000313" key="4">
    <source>
        <dbReference type="Proteomes" id="UP000002279"/>
    </source>
</evidence>
<dbReference type="PANTHER" id="PTHR46885:SF1">
    <property type="entry name" value="PROTEIN ANKUB1"/>
    <property type="match status" value="1"/>
</dbReference>
<dbReference type="InterPro" id="IPR036770">
    <property type="entry name" value="Ankyrin_rpt-contain_sf"/>
</dbReference>
<dbReference type="FunCoup" id="K7EAE8">
    <property type="interactions" value="33"/>
</dbReference>
<dbReference type="HOGENOM" id="CLU_1142303_0_0_1"/>
<keyword evidence="4" id="KW-1185">Reference proteome</keyword>